<evidence type="ECO:0000256" key="2">
    <source>
        <dbReference type="SAM" id="Phobius"/>
    </source>
</evidence>
<keyword evidence="4" id="KW-0378">Hydrolase</keyword>
<dbReference type="PANTHER" id="PTHR43592:SF15">
    <property type="entry name" value="CAAX AMINO TERMINAL PROTEASE FAMILY PROTEIN"/>
    <property type="match status" value="1"/>
</dbReference>
<evidence type="ECO:0000313" key="5">
    <source>
        <dbReference type="Proteomes" id="UP000317178"/>
    </source>
</evidence>
<evidence type="ECO:0000313" key="4">
    <source>
        <dbReference type="EMBL" id="QDU78495.1"/>
    </source>
</evidence>
<dbReference type="EMBL" id="CP036281">
    <property type="protein sequence ID" value="QDU78495.1"/>
    <property type="molecule type" value="Genomic_DNA"/>
</dbReference>
<feature type="transmembrane region" description="Helical" evidence="2">
    <location>
        <begin position="76"/>
        <end position="97"/>
    </location>
</feature>
<feature type="transmembrane region" description="Helical" evidence="2">
    <location>
        <begin position="201"/>
        <end position="220"/>
    </location>
</feature>
<feature type="domain" description="CAAX prenyl protease 2/Lysostaphin resistance protein A-like" evidence="3">
    <location>
        <begin position="124"/>
        <end position="214"/>
    </location>
</feature>
<evidence type="ECO:0000256" key="1">
    <source>
        <dbReference type="SAM" id="MobiDB-lite"/>
    </source>
</evidence>
<evidence type="ECO:0000259" key="3">
    <source>
        <dbReference type="Pfam" id="PF02517"/>
    </source>
</evidence>
<dbReference type="Proteomes" id="UP000317178">
    <property type="component" value="Chromosome"/>
</dbReference>
<dbReference type="Pfam" id="PF02517">
    <property type="entry name" value="Rce1-like"/>
    <property type="match status" value="1"/>
</dbReference>
<feature type="transmembrane region" description="Helical" evidence="2">
    <location>
        <begin position="109"/>
        <end position="135"/>
    </location>
</feature>
<feature type="region of interest" description="Disordered" evidence="1">
    <location>
        <begin position="1"/>
        <end position="34"/>
    </location>
</feature>
<dbReference type="PANTHER" id="PTHR43592">
    <property type="entry name" value="CAAX AMINO TERMINAL PROTEASE"/>
    <property type="match status" value="1"/>
</dbReference>
<proteinExistence type="predicted"/>
<keyword evidence="2" id="KW-1133">Transmembrane helix</keyword>
<keyword evidence="4" id="KW-0645">Protease</keyword>
<dbReference type="GO" id="GO:0006508">
    <property type="term" value="P:proteolysis"/>
    <property type="evidence" value="ECO:0007669"/>
    <property type="project" value="UniProtKB-KW"/>
</dbReference>
<accession>A0A518CGZ3</accession>
<sequence length="240" mass="26916">MLEEESELLPETEQSEPVAEHHERPIAPVRPDPEEASRNFLGTAYRIQVGMILIGLAIGGFLARPPWELFDWNIEAILWGTLGTIPLAILMFALDYIPYDGLRRIEDLLVNKIAPLVGAATIKKLFLLALLVGLGEELIFRGIVQNFLMTTMNVHYAILLSSILFAFCHFISPTYIILVFGVSLYLGYSAIGFSSEGELNLVPPVLIHTFYDFFAFVYILKKHRDKVKSKADMDAGANEE</sequence>
<dbReference type="GO" id="GO:0080120">
    <property type="term" value="P:CAAX-box protein maturation"/>
    <property type="evidence" value="ECO:0007669"/>
    <property type="project" value="UniProtKB-ARBA"/>
</dbReference>
<dbReference type="KEGG" id="plon:Pla110_01990"/>
<feature type="compositionally biased region" description="Basic and acidic residues" evidence="1">
    <location>
        <begin position="18"/>
        <end position="34"/>
    </location>
</feature>
<name>A0A518CGZ3_9PLAN</name>
<dbReference type="InterPro" id="IPR003675">
    <property type="entry name" value="Rce1/LyrA-like_dom"/>
</dbReference>
<feature type="transmembrane region" description="Helical" evidence="2">
    <location>
        <begin position="147"/>
        <end position="168"/>
    </location>
</feature>
<protein>
    <submittedName>
        <fullName evidence="4">CAAX amino terminal protease self-immunity</fullName>
    </submittedName>
</protein>
<keyword evidence="2" id="KW-0472">Membrane</keyword>
<dbReference type="AlphaFoldDB" id="A0A518CGZ3"/>
<keyword evidence="2" id="KW-0812">Transmembrane</keyword>
<keyword evidence="5" id="KW-1185">Reference proteome</keyword>
<dbReference type="GO" id="GO:0004175">
    <property type="term" value="F:endopeptidase activity"/>
    <property type="evidence" value="ECO:0007669"/>
    <property type="project" value="UniProtKB-ARBA"/>
</dbReference>
<reference evidence="4 5" key="1">
    <citation type="submission" date="2019-02" db="EMBL/GenBank/DDBJ databases">
        <title>Deep-cultivation of Planctomycetes and their phenomic and genomic characterization uncovers novel biology.</title>
        <authorList>
            <person name="Wiegand S."/>
            <person name="Jogler M."/>
            <person name="Boedeker C."/>
            <person name="Pinto D."/>
            <person name="Vollmers J."/>
            <person name="Rivas-Marin E."/>
            <person name="Kohn T."/>
            <person name="Peeters S.H."/>
            <person name="Heuer A."/>
            <person name="Rast P."/>
            <person name="Oberbeckmann S."/>
            <person name="Bunk B."/>
            <person name="Jeske O."/>
            <person name="Meyerdierks A."/>
            <person name="Storesund J.E."/>
            <person name="Kallscheuer N."/>
            <person name="Luecker S."/>
            <person name="Lage O.M."/>
            <person name="Pohl T."/>
            <person name="Merkel B.J."/>
            <person name="Hornburger P."/>
            <person name="Mueller R.-W."/>
            <person name="Bruemmer F."/>
            <person name="Labrenz M."/>
            <person name="Spormann A.M."/>
            <person name="Op den Camp H."/>
            <person name="Overmann J."/>
            <person name="Amann R."/>
            <person name="Jetten M.S.M."/>
            <person name="Mascher T."/>
            <person name="Medema M.H."/>
            <person name="Devos D.P."/>
            <person name="Kaster A.-K."/>
            <person name="Ovreas L."/>
            <person name="Rohde M."/>
            <person name="Galperin M.Y."/>
            <person name="Jogler C."/>
        </authorList>
    </citation>
    <scope>NUCLEOTIDE SEQUENCE [LARGE SCALE GENOMIC DNA]</scope>
    <source>
        <strain evidence="4 5">Pla110</strain>
    </source>
</reference>
<gene>
    <name evidence="4" type="ORF">Pla110_01990</name>
</gene>
<organism evidence="4 5">
    <name type="scientific">Polystyrenella longa</name>
    <dbReference type="NCBI Taxonomy" id="2528007"/>
    <lineage>
        <taxon>Bacteria</taxon>
        <taxon>Pseudomonadati</taxon>
        <taxon>Planctomycetota</taxon>
        <taxon>Planctomycetia</taxon>
        <taxon>Planctomycetales</taxon>
        <taxon>Planctomycetaceae</taxon>
        <taxon>Polystyrenella</taxon>
    </lineage>
</organism>
<feature type="compositionally biased region" description="Acidic residues" evidence="1">
    <location>
        <begin position="1"/>
        <end position="14"/>
    </location>
</feature>
<feature type="transmembrane region" description="Helical" evidence="2">
    <location>
        <begin position="45"/>
        <end position="64"/>
    </location>
</feature>